<evidence type="ECO:0000313" key="5">
    <source>
        <dbReference type="Proteomes" id="UP000503820"/>
    </source>
</evidence>
<proteinExistence type="predicted"/>
<gene>
    <name evidence="4" type="ORF">DSM19430T_03340</name>
</gene>
<evidence type="ECO:0000256" key="1">
    <source>
        <dbReference type="SAM" id="MobiDB-lite"/>
    </source>
</evidence>
<dbReference type="AlphaFoldDB" id="A0A7J0BPS2"/>
<dbReference type="InterPro" id="IPR011990">
    <property type="entry name" value="TPR-like_helical_dom_sf"/>
</dbReference>
<comment type="caution">
    <text evidence="4">The sequence shown here is derived from an EMBL/GenBank/DDBJ whole genome shotgun (WGS) entry which is preliminary data.</text>
</comment>
<organism evidence="4 5">
    <name type="scientific">Desulfovibrio psychrotolerans</name>
    <dbReference type="NCBI Taxonomy" id="415242"/>
    <lineage>
        <taxon>Bacteria</taxon>
        <taxon>Pseudomonadati</taxon>
        <taxon>Thermodesulfobacteriota</taxon>
        <taxon>Desulfovibrionia</taxon>
        <taxon>Desulfovibrionales</taxon>
        <taxon>Desulfovibrionaceae</taxon>
        <taxon>Desulfovibrio</taxon>
    </lineage>
</organism>
<evidence type="ECO:0000313" key="4">
    <source>
        <dbReference type="EMBL" id="GFM35650.1"/>
    </source>
</evidence>
<feature type="transmembrane region" description="Helical" evidence="2">
    <location>
        <begin position="87"/>
        <end position="104"/>
    </location>
</feature>
<dbReference type="RefSeq" id="WP_174408347.1">
    <property type="nucleotide sequence ID" value="NZ_BLVP01000001.1"/>
</dbReference>
<keyword evidence="2" id="KW-0812">Transmembrane</keyword>
<dbReference type="InterPro" id="IPR018704">
    <property type="entry name" value="SecYEG/CpoB_TPR"/>
</dbReference>
<dbReference type="Gene3D" id="1.25.40.10">
    <property type="entry name" value="Tetratricopeptide repeat domain"/>
    <property type="match status" value="1"/>
</dbReference>
<dbReference type="SUPFAM" id="SSF48452">
    <property type="entry name" value="TPR-like"/>
    <property type="match status" value="1"/>
</dbReference>
<sequence>MSENRESHKAGSKDSVKATGAAHSSSSAGPVGTAALAGSSCASGAQPGCKGGMAQPGGAGFMDELQHGVSREAQPLLTFLTDNYKKILVGIGAVLVIVAGYGAYEYSSRSAIVSARTELGEILVNRDGQARLEALEAFAAKAPVAVRTSALFELARLSLEAGAYDRAGAAWDSLVATATGDAVFIARMGRAQTLVAAGKAEEAFAAMEAAEAAAPESFKNIALLQLAVVAEQVGRLDRAIAAYESLMTQGTDGDKEMFAHKIADLKARKG</sequence>
<evidence type="ECO:0000256" key="2">
    <source>
        <dbReference type="SAM" id="Phobius"/>
    </source>
</evidence>
<protein>
    <recommendedName>
        <fullName evidence="3">Ancillary SecYEG translocon subunit/Cell division coordinator CpoB TPR domain-containing protein</fullName>
    </recommendedName>
</protein>
<feature type="compositionally biased region" description="Low complexity" evidence="1">
    <location>
        <begin position="18"/>
        <end position="29"/>
    </location>
</feature>
<dbReference type="Proteomes" id="UP000503820">
    <property type="component" value="Unassembled WGS sequence"/>
</dbReference>
<evidence type="ECO:0000259" key="3">
    <source>
        <dbReference type="Pfam" id="PF09976"/>
    </source>
</evidence>
<feature type="region of interest" description="Disordered" evidence="1">
    <location>
        <begin position="1"/>
        <end position="29"/>
    </location>
</feature>
<accession>A0A7J0BPS2</accession>
<keyword evidence="5" id="KW-1185">Reference proteome</keyword>
<feature type="compositionally biased region" description="Basic and acidic residues" evidence="1">
    <location>
        <begin position="1"/>
        <end position="16"/>
    </location>
</feature>
<keyword evidence="2" id="KW-0472">Membrane</keyword>
<reference evidence="4 5" key="1">
    <citation type="submission" date="2020-05" db="EMBL/GenBank/DDBJ databases">
        <title>Draft genome sequence of Desulfovibrio psychrotolerans JS1T.</title>
        <authorList>
            <person name="Ueno A."/>
            <person name="Tamazawa S."/>
            <person name="Tamamura S."/>
            <person name="Murakami T."/>
            <person name="Kiyama T."/>
            <person name="Inomata H."/>
            <person name="Amano Y."/>
            <person name="Miyakawa K."/>
            <person name="Tamaki H."/>
            <person name="Naganuma T."/>
            <person name="Kaneko K."/>
        </authorList>
    </citation>
    <scope>NUCLEOTIDE SEQUENCE [LARGE SCALE GENOMIC DNA]</scope>
    <source>
        <strain evidence="4 5">JS1</strain>
    </source>
</reference>
<feature type="domain" description="Ancillary SecYEG translocon subunit/Cell division coordinator CpoB TPR" evidence="3">
    <location>
        <begin position="79"/>
        <end position="266"/>
    </location>
</feature>
<name>A0A7J0BPS2_9BACT</name>
<keyword evidence="2" id="KW-1133">Transmembrane helix</keyword>
<dbReference type="EMBL" id="BLVP01000001">
    <property type="protein sequence ID" value="GFM35650.1"/>
    <property type="molecule type" value="Genomic_DNA"/>
</dbReference>
<dbReference type="Pfam" id="PF09976">
    <property type="entry name" value="TPR_21"/>
    <property type="match status" value="1"/>
</dbReference>